<accession>A0A6A5GWG3</accession>
<dbReference type="Pfam" id="PF07735">
    <property type="entry name" value="FBA_2"/>
    <property type="match status" value="1"/>
</dbReference>
<dbReference type="CTD" id="78776047"/>
<dbReference type="AlphaFoldDB" id="A0A6A5GWG3"/>
<reference evidence="2 3" key="1">
    <citation type="submission" date="2019-12" db="EMBL/GenBank/DDBJ databases">
        <title>Chromosome-level assembly of the Caenorhabditis remanei genome.</title>
        <authorList>
            <person name="Teterina A.A."/>
            <person name="Willis J.H."/>
            <person name="Phillips P.C."/>
        </authorList>
    </citation>
    <scope>NUCLEOTIDE SEQUENCE [LARGE SCALE GENOMIC DNA]</scope>
    <source>
        <strain evidence="2 3">PX506</strain>
        <tissue evidence="2">Whole organism</tissue>
    </source>
</reference>
<feature type="domain" description="Sdz-33 F-box" evidence="1">
    <location>
        <begin position="31"/>
        <end position="90"/>
    </location>
</feature>
<evidence type="ECO:0000259" key="1">
    <source>
        <dbReference type="Pfam" id="PF07735"/>
    </source>
</evidence>
<protein>
    <recommendedName>
        <fullName evidence="1">Sdz-33 F-box domain-containing protein</fullName>
    </recommendedName>
</protein>
<proteinExistence type="predicted"/>
<name>A0A6A5GWG3_CAERE</name>
<dbReference type="RefSeq" id="XP_053585626.1">
    <property type="nucleotide sequence ID" value="XM_053730854.1"/>
</dbReference>
<sequence>MIEWVNSRQKTPLKKVVAWVACPAENKIIYLVRDCDCLDIWHGQWVTIDNLLTMDGIDIILKSSTLTSSDVNVFLKHWLSGGCPRLKLFRARIDSVDILQVLDGLMHNAVFVEDRRNYTSPFGYNRTLSFGYDTKRADGVTATVCEQGNGTLAIAVWPETTYNYN</sequence>
<organism evidence="2 3">
    <name type="scientific">Caenorhabditis remanei</name>
    <name type="common">Caenorhabditis vulgaris</name>
    <dbReference type="NCBI Taxonomy" id="31234"/>
    <lineage>
        <taxon>Eukaryota</taxon>
        <taxon>Metazoa</taxon>
        <taxon>Ecdysozoa</taxon>
        <taxon>Nematoda</taxon>
        <taxon>Chromadorea</taxon>
        <taxon>Rhabditida</taxon>
        <taxon>Rhabditina</taxon>
        <taxon>Rhabditomorpha</taxon>
        <taxon>Rhabditoidea</taxon>
        <taxon>Rhabditidae</taxon>
        <taxon>Peloderinae</taxon>
        <taxon>Caenorhabditis</taxon>
    </lineage>
</organism>
<dbReference type="PANTHER" id="PTHR21503">
    <property type="entry name" value="F-BOX-CONTAINING HYPOTHETICAL PROTEIN C.ELEGANS"/>
    <property type="match status" value="1"/>
</dbReference>
<dbReference type="KEGG" id="crq:GCK72_015416"/>
<comment type="caution">
    <text evidence="2">The sequence shown here is derived from an EMBL/GenBank/DDBJ whole genome shotgun (WGS) entry which is preliminary data.</text>
</comment>
<dbReference type="EMBL" id="WUAV01000004">
    <property type="protein sequence ID" value="KAF1758956.1"/>
    <property type="molecule type" value="Genomic_DNA"/>
</dbReference>
<dbReference type="GeneID" id="78776047"/>
<gene>
    <name evidence="2" type="ORF">GCK72_015416</name>
</gene>
<dbReference type="InterPro" id="IPR012885">
    <property type="entry name" value="F-box_Sdz-33"/>
</dbReference>
<evidence type="ECO:0000313" key="2">
    <source>
        <dbReference type="EMBL" id="KAF1758956.1"/>
    </source>
</evidence>
<dbReference type="Proteomes" id="UP000483820">
    <property type="component" value="Chromosome IV"/>
</dbReference>
<evidence type="ECO:0000313" key="3">
    <source>
        <dbReference type="Proteomes" id="UP000483820"/>
    </source>
</evidence>